<dbReference type="InterPro" id="IPR035979">
    <property type="entry name" value="RBD_domain_sf"/>
</dbReference>
<feature type="compositionally biased region" description="Basic residues" evidence="4">
    <location>
        <begin position="878"/>
        <end position="915"/>
    </location>
</feature>
<dbReference type="InterPro" id="IPR006569">
    <property type="entry name" value="CID_dom"/>
</dbReference>
<feature type="domain" description="RRM" evidence="5">
    <location>
        <begin position="185"/>
        <end position="266"/>
    </location>
</feature>
<feature type="compositionally biased region" description="Polar residues" evidence="4">
    <location>
        <begin position="822"/>
        <end position="833"/>
    </location>
</feature>
<dbReference type="InterPro" id="IPR047488">
    <property type="entry name" value="SR140_cwf21"/>
</dbReference>
<keyword evidence="8" id="KW-1185">Reference proteome</keyword>
<feature type="compositionally biased region" description="Basic and acidic residues" evidence="4">
    <location>
        <begin position="842"/>
        <end position="877"/>
    </location>
</feature>
<dbReference type="SMART" id="SM01115">
    <property type="entry name" value="cwf21"/>
    <property type="match status" value="1"/>
</dbReference>
<dbReference type="InterPro" id="IPR035967">
    <property type="entry name" value="SWAP/Surp_sf"/>
</dbReference>
<feature type="region of interest" description="Disordered" evidence="4">
    <location>
        <begin position="1"/>
        <end position="20"/>
    </location>
</feature>
<dbReference type="InterPro" id="IPR051485">
    <property type="entry name" value="SR-CTD_assoc_factor"/>
</dbReference>
<dbReference type="WBParaSite" id="PSAMB.scaffold394size53456.g5675.t1">
    <property type="protein sequence ID" value="PSAMB.scaffold394size53456.g5675.t1"/>
    <property type="gene ID" value="PSAMB.scaffold394size53456.g5675"/>
</dbReference>
<keyword evidence="3" id="KW-0175">Coiled coil</keyword>
<evidence type="ECO:0000313" key="8">
    <source>
        <dbReference type="Proteomes" id="UP000887566"/>
    </source>
</evidence>
<dbReference type="InterPro" id="IPR008942">
    <property type="entry name" value="ENTH_VHS"/>
</dbReference>
<name>A0A914WHT5_9BILA</name>
<dbReference type="Pfam" id="PF00076">
    <property type="entry name" value="RRM_1"/>
    <property type="match status" value="1"/>
</dbReference>
<feature type="region of interest" description="Disordered" evidence="4">
    <location>
        <begin position="453"/>
        <end position="506"/>
    </location>
</feature>
<dbReference type="InterPro" id="IPR012677">
    <property type="entry name" value="Nucleotide-bd_a/b_plait_sf"/>
</dbReference>
<dbReference type="PANTHER" id="PTHR23140">
    <property type="entry name" value="RNA PROCESSING PROTEIN LD23810P"/>
    <property type="match status" value="1"/>
</dbReference>
<dbReference type="Proteomes" id="UP000887566">
    <property type="component" value="Unplaced"/>
</dbReference>
<protein>
    <submittedName>
        <fullName evidence="9">U2 snRNP-associated SURP motif-containing protein</fullName>
    </submittedName>
</protein>
<dbReference type="InterPro" id="IPR000061">
    <property type="entry name" value="Surp"/>
</dbReference>
<evidence type="ECO:0000259" key="7">
    <source>
        <dbReference type="PROSITE" id="PS51391"/>
    </source>
</evidence>
<dbReference type="Gene3D" id="6.10.140.420">
    <property type="match status" value="1"/>
</dbReference>
<feature type="domain" description="CID" evidence="7">
    <location>
        <begin position="502"/>
        <end position="648"/>
    </location>
</feature>
<feature type="compositionally biased region" description="Polar residues" evidence="4">
    <location>
        <begin position="779"/>
        <end position="791"/>
    </location>
</feature>
<dbReference type="Gene3D" id="1.25.40.90">
    <property type="match status" value="1"/>
</dbReference>
<evidence type="ECO:0000256" key="1">
    <source>
        <dbReference type="ARBA" id="ARBA00022884"/>
    </source>
</evidence>
<dbReference type="PROSITE" id="PS50102">
    <property type="entry name" value="RRM"/>
    <property type="match status" value="1"/>
</dbReference>
<keyword evidence="1 2" id="KW-0694">RNA-binding</keyword>
<dbReference type="Gene3D" id="1.10.10.790">
    <property type="entry name" value="Surp module"/>
    <property type="match status" value="1"/>
</dbReference>
<dbReference type="GO" id="GO:0003723">
    <property type="term" value="F:RNA binding"/>
    <property type="evidence" value="ECO:0007669"/>
    <property type="project" value="UniProtKB-UniRule"/>
</dbReference>
<dbReference type="GO" id="GO:0006396">
    <property type="term" value="P:RNA processing"/>
    <property type="evidence" value="ECO:0007669"/>
    <property type="project" value="InterPro"/>
</dbReference>
<dbReference type="Pfam" id="PF01805">
    <property type="entry name" value="Surp"/>
    <property type="match status" value="1"/>
</dbReference>
<feature type="region of interest" description="Disordered" evidence="4">
    <location>
        <begin position="686"/>
        <end position="715"/>
    </location>
</feature>
<dbReference type="GO" id="GO:0005634">
    <property type="term" value="C:nucleus"/>
    <property type="evidence" value="ECO:0007669"/>
    <property type="project" value="TreeGrafter"/>
</dbReference>
<dbReference type="PANTHER" id="PTHR23140:SF0">
    <property type="entry name" value="U2 SNRNP-ASSOCIATED SURP MOTIF-CONTAINING PROTEIN"/>
    <property type="match status" value="1"/>
</dbReference>
<dbReference type="Pfam" id="PF04818">
    <property type="entry name" value="CID"/>
    <property type="match status" value="1"/>
</dbReference>
<dbReference type="InterPro" id="IPR013170">
    <property type="entry name" value="mRNA_splic_Cwf21_dom"/>
</dbReference>
<evidence type="ECO:0000256" key="4">
    <source>
        <dbReference type="SAM" id="MobiDB-lite"/>
    </source>
</evidence>
<dbReference type="SUPFAM" id="SSF109905">
    <property type="entry name" value="Surp module (SWAP domain)"/>
    <property type="match status" value="1"/>
</dbReference>
<dbReference type="AlphaFoldDB" id="A0A914WHT5"/>
<dbReference type="SMART" id="SM00582">
    <property type="entry name" value="RPR"/>
    <property type="match status" value="1"/>
</dbReference>
<dbReference type="Gene3D" id="3.30.70.330">
    <property type="match status" value="1"/>
</dbReference>
<feature type="domain" description="SURP motif" evidence="6">
    <location>
        <begin position="352"/>
        <end position="395"/>
    </location>
</feature>
<feature type="coiled-coil region" evidence="3">
    <location>
        <begin position="130"/>
        <end position="157"/>
    </location>
</feature>
<feature type="region of interest" description="Disordered" evidence="4">
    <location>
        <begin position="51"/>
        <end position="70"/>
    </location>
</feature>
<dbReference type="CDD" id="cd21370">
    <property type="entry name" value="cwf21_SR140"/>
    <property type="match status" value="1"/>
</dbReference>
<dbReference type="PROSITE" id="PS50128">
    <property type="entry name" value="SURP"/>
    <property type="match status" value="1"/>
</dbReference>
<dbReference type="SMART" id="SM00648">
    <property type="entry name" value="SWAP"/>
    <property type="match status" value="1"/>
</dbReference>
<dbReference type="SUPFAM" id="SSF48464">
    <property type="entry name" value="ENTH/VHS domain"/>
    <property type="match status" value="1"/>
</dbReference>
<feature type="region of interest" description="Disordered" evidence="4">
    <location>
        <begin position="817"/>
        <end position="915"/>
    </location>
</feature>
<feature type="region of interest" description="Disordered" evidence="4">
    <location>
        <begin position="761"/>
        <end position="803"/>
    </location>
</feature>
<evidence type="ECO:0000256" key="2">
    <source>
        <dbReference type="PROSITE-ProRule" id="PRU00176"/>
    </source>
</evidence>
<dbReference type="SMART" id="SM00360">
    <property type="entry name" value="RRM"/>
    <property type="match status" value="1"/>
</dbReference>
<dbReference type="PROSITE" id="PS51391">
    <property type="entry name" value="CID"/>
    <property type="match status" value="1"/>
</dbReference>
<sequence>MDRSKLPPHKREELRRKEEEEMVKQVYEEFKESFDSDNPINKTFIRGEVVNPEETNASHSSKPKLYKPAPVINRPSTGASASHSADFERARRLAEEKARKIMNEVNKNRPAKPGTTPTARGNRTSNLEAFKEELRVLQEARSERRQVRQQLQEQLGVDSEAIDRIAPSLDNPYLGGAYDNDPFTTNLFLSNLSPEITLEDLYEHFGSFGPLASAKIMWPRSEEERARGYLCGFIAFMTRTDTDRSVAVLKGKMIKGLEMKMSWAKPVPIPNQPVYAPPNMLELMMPDPPSGLPFNAQPKKSQKDAYMARWNTLPAPGQPPPTSPDAREEWQQMIRNATVRVVIPTERPLLALIHRTIEYVIREGPVFEAMLMSREMSNPMFRFLFDNQHPAHVYYRWKLFSILQGDAPNKWSLKEFRMFESGSIWQPPPMDFFRQGMPEQLYNTAILADLELMKPEKKREKRSSSSSSSEESEEADRRRSRSRSPSPRSPSPRPKQPGRGTLSNRQRDELEDILRGLIPERKMIEEAMMWCVEHASCALEVAECAHESLTIDETPLHKKIARLYLIADILANCGAPRIRDVFYYRQFLGERMEDIFKQMHKAYSRIEARLKAEQFKQRVIACFRTWEENALYPTDILIRLQNIFLGLVKLDEDVAEEVEEFVDEDIDGEPLDSSAPVSKLVAYDIDGAPMDDDDTHSDDDKKQSAPKGAFKASKWSEVDPELIEQQAMTTSKWDMLETHEDDDQAEDEKPAAMGIVDYDDDLDGVPMEDDGGKPMAVSSHPSTSRTMTHSTAAKEAMSEERRQLLRDIEMKVVKFQDDLESGRSQPKKNSSVAQEVANYRSRLLEEIDKPATDHSSSKERNGKEKHGKEKKRKEEKEKRRKRSRSRSKSPSRKASKRSRSRSRSPSKSSSRRHRR</sequence>
<accession>A0A914WHT5</accession>
<organism evidence="8 9">
    <name type="scientific">Plectus sambesii</name>
    <dbReference type="NCBI Taxonomy" id="2011161"/>
    <lineage>
        <taxon>Eukaryota</taxon>
        <taxon>Metazoa</taxon>
        <taxon>Ecdysozoa</taxon>
        <taxon>Nematoda</taxon>
        <taxon>Chromadorea</taxon>
        <taxon>Plectida</taxon>
        <taxon>Plectina</taxon>
        <taxon>Plectoidea</taxon>
        <taxon>Plectidae</taxon>
        <taxon>Plectus</taxon>
    </lineage>
</organism>
<proteinExistence type="predicted"/>
<evidence type="ECO:0000259" key="5">
    <source>
        <dbReference type="PROSITE" id="PS50102"/>
    </source>
</evidence>
<evidence type="ECO:0000259" key="6">
    <source>
        <dbReference type="PROSITE" id="PS50128"/>
    </source>
</evidence>
<evidence type="ECO:0000313" key="9">
    <source>
        <dbReference type="WBParaSite" id="PSAMB.scaffold394size53456.g5675.t1"/>
    </source>
</evidence>
<evidence type="ECO:0000256" key="3">
    <source>
        <dbReference type="SAM" id="Coils"/>
    </source>
</evidence>
<reference evidence="9" key="1">
    <citation type="submission" date="2022-11" db="UniProtKB">
        <authorList>
            <consortium name="WormBaseParasite"/>
        </authorList>
    </citation>
    <scope>IDENTIFICATION</scope>
</reference>
<dbReference type="Pfam" id="PF08312">
    <property type="entry name" value="cwf21"/>
    <property type="match status" value="1"/>
</dbReference>
<dbReference type="InterPro" id="IPR000504">
    <property type="entry name" value="RRM_dom"/>
</dbReference>
<dbReference type="SUPFAM" id="SSF54928">
    <property type="entry name" value="RNA-binding domain, RBD"/>
    <property type="match status" value="1"/>
</dbReference>